<comment type="caution">
    <text evidence="2">The sequence shown here is derived from an EMBL/GenBank/DDBJ whole genome shotgun (WGS) entry which is preliminary data.</text>
</comment>
<reference evidence="2 3" key="1">
    <citation type="submission" date="2021-01" db="EMBL/GenBank/DDBJ databases">
        <title>Whole genome shotgun sequence of Actinoplanes deccanensis NBRC 13994.</title>
        <authorList>
            <person name="Komaki H."/>
            <person name="Tamura T."/>
        </authorList>
    </citation>
    <scope>NUCLEOTIDE SEQUENCE [LARGE SCALE GENOMIC DNA]</scope>
    <source>
        <strain evidence="2 3">NBRC 13994</strain>
    </source>
</reference>
<sequence>MARRPPGSTGNGEGDAGRSAPRGGPPASVVGGLMVAGDLGDDGFVRWPEAAPEMVRKVVAQCESFGWAPLGAACWLANTEASDERARATL</sequence>
<protein>
    <submittedName>
        <fullName evidence="2">Uncharacterized protein</fullName>
    </submittedName>
</protein>
<name>A0ABQ3YFF0_9ACTN</name>
<proteinExistence type="predicted"/>
<feature type="region of interest" description="Disordered" evidence="1">
    <location>
        <begin position="1"/>
        <end position="29"/>
    </location>
</feature>
<dbReference type="EMBL" id="BOMI01000148">
    <property type="protein sequence ID" value="GID78740.1"/>
    <property type="molecule type" value="Genomic_DNA"/>
</dbReference>
<evidence type="ECO:0000313" key="2">
    <source>
        <dbReference type="EMBL" id="GID78740.1"/>
    </source>
</evidence>
<organism evidence="2 3">
    <name type="scientific">Paractinoplanes deccanensis</name>
    <dbReference type="NCBI Taxonomy" id="113561"/>
    <lineage>
        <taxon>Bacteria</taxon>
        <taxon>Bacillati</taxon>
        <taxon>Actinomycetota</taxon>
        <taxon>Actinomycetes</taxon>
        <taxon>Micromonosporales</taxon>
        <taxon>Micromonosporaceae</taxon>
        <taxon>Paractinoplanes</taxon>
    </lineage>
</organism>
<keyword evidence="3" id="KW-1185">Reference proteome</keyword>
<gene>
    <name evidence="2" type="ORF">Ade02nite_73810</name>
</gene>
<evidence type="ECO:0000313" key="3">
    <source>
        <dbReference type="Proteomes" id="UP000609879"/>
    </source>
</evidence>
<accession>A0ABQ3YFF0</accession>
<evidence type="ECO:0000256" key="1">
    <source>
        <dbReference type="SAM" id="MobiDB-lite"/>
    </source>
</evidence>
<dbReference type="Proteomes" id="UP000609879">
    <property type="component" value="Unassembled WGS sequence"/>
</dbReference>
<dbReference type="RefSeq" id="WP_344300934.1">
    <property type="nucleotide sequence ID" value="NZ_BAAABO010000027.1"/>
</dbReference>